<dbReference type="NCBIfam" id="TIGR00770">
    <property type="entry name" value="Dcu"/>
    <property type="match status" value="1"/>
</dbReference>
<comment type="caution">
    <text evidence="10">The sequence shown here is derived from an EMBL/GenBank/DDBJ whole genome shotgun (WGS) entry which is preliminary data.</text>
</comment>
<dbReference type="NCBIfam" id="NF009136">
    <property type="entry name" value="PRK12489.1"/>
    <property type="match status" value="1"/>
</dbReference>
<comment type="similarity">
    <text evidence="2">Belongs to the DcuA/DcuB transporter (TC 2.A.13.1) family.</text>
</comment>
<accession>A0ABV5F951</accession>
<sequence>MFWIEFAVLLVMILIGSRMKGIGLGVMGIFGLVIFVFAFHMKPSNPPLDVMLIIIAIVTTAATLQASGGLDYLVSLAEKVIRSNPSNVTFIAPFATYVLCLFAGTSHIVYSILPIISEVATKKRIRPERPLSASVIASHLALTGSPISACTAALVVLLGYPGALFDVMMISIPAGLLGTLAACFVVRKKGLELNEDPLFLEKMKNPEFAKTIDTSSESSGNKVKAGAKTSVMIFSIAILLIVVAGAFPDVLPNFGPGQEDLVVKSDGTVSMVTVICLITLAASAAMMLITKTSAVTVTQVSLFSSMASATISVFGVVWMASTFMENNSEVIKESLGSIVNAHPWTFAIALFALGIIMFSQAATVKTLIPLGIALGLSPLVLIASFPTVNSFYVLPGYPTLLAAINFDRTGSTKIGKYVVNHSFNRPGFASTIVAVSVGFLLGFLIL</sequence>
<comment type="subcellular location">
    <subcellularLocation>
        <location evidence="1">Cell inner membrane</location>
        <topology evidence="1">Multi-pass membrane protein</topology>
    </subcellularLocation>
</comment>
<keyword evidence="3" id="KW-0813">Transport</keyword>
<dbReference type="RefSeq" id="WP_379860166.1">
    <property type="nucleotide sequence ID" value="NZ_JBHMFC010000012.1"/>
</dbReference>
<protein>
    <submittedName>
        <fullName evidence="10">Anaerobic C4-dicarboxylate transporter</fullName>
    </submittedName>
</protein>
<feature type="transmembrane region" description="Helical" evidence="9">
    <location>
        <begin position="6"/>
        <end position="38"/>
    </location>
</feature>
<evidence type="ECO:0000256" key="9">
    <source>
        <dbReference type="SAM" id="Phobius"/>
    </source>
</evidence>
<evidence type="ECO:0000256" key="6">
    <source>
        <dbReference type="ARBA" id="ARBA00022692"/>
    </source>
</evidence>
<keyword evidence="8 9" id="KW-0472">Membrane</keyword>
<name>A0ABV5F951_9FLAO</name>
<gene>
    <name evidence="10" type="ORF">ACFFU9_04395</name>
</gene>
<evidence type="ECO:0000256" key="5">
    <source>
        <dbReference type="ARBA" id="ARBA00022519"/>
    </source>
</evidence>
<feature type="transmembrane region" description="Helical" evidence="9">
    <location>
        <begin position="90"/>
        <end position="113"/>
    </location>
</feature>
<organism evidence="10 11">
    <name type="scientific">Mariniflexile ostreae</name>
    <dbReference type="NCBI Taxonomy" id="1520892"/>
    <lineage>
        <taxon>Bacteria</taxon>
        <taxon>Pseudomonadati</taxon>
        <taxon>Bacteroidota</taxon>
        <taxon>Flavobacteriia</taxon>
        <taxon>Flavobacteriales</taxon>
        <taxon>Flavobacteriaceae</taxon>
        <taxon>Mariniflexile</taxon>
    </lineage>
</organism>
<evidence type="ECO:0000256" key="4">
    <source>
        <dbReference type="ARBA" id="ARBA00022475"/>
    </source>
</evidence>
<proteinExistence type="inferred from homology"/>
<dbReference type="NCBIfam" id="NF006927">
    <property type="entry name" value="PRK09412.1"/>
    <property type="match status" value="1"/>
</dbReference>
<evidence type="ECO:0000256" key="1">
    <source>
        <dbReference type="ARBA" id="ARBA00004429"/>
    </source>
</evidence>
<feature type="transmembrane region" description="Helical" evidence="9">
    <location>
        <begin position="231"/>
        <end position="248"/>
    </location>
</feature>
<dbReference type="Pfam" id="PF03605">
    <property type="entry name" value="DcuA_DcuB"/>
    <property type="match status" value="1"/>
</dbReference>
<keyword evidence="11" id="KW-1185">Reference proteome</keyword>
<evidence type="ECO:0000313" key="11">
    <source>
        <dbReference type="Proteomes" id="UP001589585"/>
    </source>
</evidence>
<feature type="transmembrane region" description="Helical" evidence="9">
    <location>
        <begin position="341"/>
        <end position="359"/>
    </location>
</feature>
<dbReference type="InterPro" id="IPR004668">
    <property type="entry name" value="Anaer_Dcu_memb_transpt"/>
</dbReference>
<keyword evidence="4" id="KW-1003">Cell membrane</keyword>
<feature type="transmembrane region" description="Helical" evidence="9">
    <location>
        <begin position="366"/>
        <end position="385"/>
    </location>
</feature>
<feature type="transmembrane region" description="Helical" evidence="9">
    <location>
        <begin position="134"/>
        <end position="157"/>
    </location>
</feature>
<feature type="transmembrane region" description="Helical" evidence="9">
    <location>
        <begin position="300"/>
        <end position="321"/>
    </location>
</feature>
<evidence type="ECO:0000256" key="2">
    <source>
        <dbReference type="ARBA" id="ARBA00006413"/>
    </source>
</evidence>
<feature type="transmembrane region" description="Helical" evidence="9">
    <location>
        <begin position="268"/>
        <end position="288"/>
    </location>
</feature>
<feature type="transmembrane region" description="Helical" evidence="9">
    <location>
        <begin position="50"/>
        <end position="70"/>
    </location>
</feature>
<reference evidence="10 11" key="1">
    <citation type="submission" date="2024-09" db="EMBL/GenBank/DDBJ databases">
        <authorList>
            <person name="Sun Q."/>
            <person name="Mori K."/>
        </authorList>
    </citation>
    <scope>NUCLEOTIDE SEQUENCE [LARGE SCALE GENOMIC DNA]</scope>
    <source>
        <strain evidence="10 11">CECT 8622</strain>
    </source>
</reference>
<evidence type="ECO:0000313" key="10">
    <source>
        <dbReference type="EMBL" id="MFB9055974.1"/>
    </source>
</evidence>
<feature type="transmembrane region" description="Helical" evidence="9">
    <location>
        <begin position="163"/>
        <end position="186"/>
    </location>
</feature>
<dbReference type="PANTHER" id="PTHR36106:SF1">
    <property type="entry name" value="ANAEROBIC C4-DICARBOXYLATE TRANSPORTER DCUB"/>
    <property type="match status" value="1"/>
</dbReference>
<dbReference type="PIRSF" id="PIRSF004539">
    <property type="entry name" value="C4-dicrbxl_trns"/>
    <property type="match status" value="1"/>
</dbReference>
<dbReference type="PANTHER" id="PTHR36106">
    <property type="entry name" value="ANAEROBIC C4-DICARBOXYLATE TRANSPORTER DCUB"/>
    <property type="match status" value="1"/>
</dbReference>
<evidence type="ECO:0000256" key="8">
    <source>
        <dbReference type="ARBA" id="ARBA00023136"/>
    </source>
</evidence>
<dbReference type="Proteomes" id="UP001589585">
    <property type="component" value="Unassembled WGS sequence"/>
</dbReference>
<dbReference type="EMBL" id="JBHMFC010000012">
    <property type="protein sequence ID" value="MFB9055974.1"/>
    <property type="molecule type" value="Genomic_DNA"/>
</dbReference>
<keyword evidence="6 9" id="KW-0812">Transmembrane</keyword>
<keyword evidence="7 9" id="KW-1133">Transmembrane helix</keyword>
<feature type="transmembrane region" description="Helical" evidence="9">
    <location>
        <begin position="427"/>
        <end position="445"/>
    </location>
</feature>
<evidence type="ECO:0000256" key="3">
    <source>
        <dbReference type="ARBA" id="ARBA00022448"/>
    </source>
</evidence>
<evidence type="ECO:0000256" key="7">
    <source>
        <dbReference type="ARBA" id="ARBA00022989"/>
    </source>
</evidence>
<keyword evidence="5" id="KW-0997">Cell inner membrane</keyword>